<keyword evidence="2" id="KW-1185">Reference proteome</keyword>
<organism evidence="1 2">
    <name type="scientific">Limnothrix redekei LRLZ20PSL1</name>
    <dbReference type="NCBI Taxonomy" id="3112953"/>
    <lineage>
        <taxon>Bacteria</taxon>
        <taxon>Bacillati</taxon>
        <taxon>Cyanobacteriota</taxon>
        <taxon>Cyanophyceae</taxon>
        <taxon>Pseudanabaenales</taxon>
        <taxon>Pseudanabaenaceae</taxon>
        <taxon>Limnothrix</taxon>
    </lineage>
</organism>
<name>A0ABW7CEU1_9CYAN</name>
<dbReference type="RefSeq" id="WP_393015658.1">
    <property type="nucleotide sequence ID" value="NZ_JAZAQF010000096.1"/>
</dbReference>
<comment type="caution">
    <text evidence="1">The sequence shown here is derived from an EMBL/GenBank/DDBJ whole genome shotgun (WGS) entry which is preliminary data.</text>
</comment>
<evidence type="ECO:0000313" key="2">
    <source>
        <dbReference type="Proteomes" id="UP001604335"/>
    </source>
</evidence>
<sequence length="163" mass="18263">MGPKVPGSLANANERSVAILARTLLHQQGEFALILAHCNDPAVQRCATNRLREMLSLEVGCLQLPTSARSLLSPIQHLCRQHPPQALVVTGLETLEELDDLLVATNRAFNAFTHQFRFPIILWVNDRVVRHLARYAPDLKNRTPTSIRFFEQQPQPLASVLSN</sequence>
<protein>
    <submittedName>
        <fullName evidence="1">Uncharacterized protein</fullName>
    </submittedName>
</protein>
<accession>A0ABW7CEU1</accession>
<evidence type="ECO:0000313" key="1">
    <source>
        <dbReference type="EMBL" id="MFG3819659.1"/>
    </source>
</evidence>
<gene>
    <name evidence="1" type="ORF">VPK24_18600</name>
</gene>
<dbReference type="Proteomes" id="UP001604335">
    <property type="component" value="Unassembled WGS sequence"/>
</dbReference>
<proteinExistence type="predicted"/>
<reference evidence="2" key="1">
    <citation type="journal article" date="2024" name="Algal Res.">
        <title>Biochemical, toxicological and genomic investigation of a high-biomass producing Limnothrix strain isolated from Italian shallow drinking water reservoir.</title>
        <authorList>
            <person name="Simonazzi M."/>
            <person name="Shishido T.K."/>
            <person name="Delbaje E."/>
            <person name="Wahlsten M."/>
            <person name="Fewer D.P."/>
            <person name="Sivonen K."/>
            <person name="Pezzolesi L."/>
            <person name="Pistocchi R."/>
        </authorList>
    </citation>
    <scope>NUCLEOTIDE SEQUENCE [LARGE SCALE GENOMIC DNA]</scope>
    <source>
        <strain evidence="2">LRLZ20PSL1</strain>
    </source>
</reference>
<dbReference type="EMBL" id="JAZAQF010000096">
    <property type="protein sequence ID" value="MFG3819659.1"/>
    <property type="molecule type" value="Genomic_DNA"/>
</dbReference>